<evidence type="ECO:0000313" key="2">
    <source>
        <dbReference type="Proteomes" id="UP000499080"/>
    </source>
</evidence>
<organism evidence="1 2">
    <name type="scientific">Araneus ventricosus</name>
    <name type="common">Orbweaver spider</name>
    <name type="synonym">Epeira ventricosa</name>
    <dbReference type="NCBI Taxonomy" id="182803"/>
    <lineage>
        <taxon>Eukaryota</taxon>
        <taxon>Metazoa</taxon>
        <taxon>Ecdysozoa</taxon>
        <taxon>Arthropoda</taxon>
        <taxon>Chelicerata</taxon>
        <taxon>Arachnida</taxon>
        <taxon>Araneae</taxon>
        <taxon>Araneomorphae</taxon>
        <taxon>Entelegynae</taxon>
        <taxon>Araneoidea</taxon>
        <taxon>Araneidae</taxon>
        <taxon>Araneus</taxon>
    </lineage>
</organism>
<name>A0A4Y2LGW7_ARAVE</name>
<gene>
    <name evidence="1" type="ORF">AVEN_151938_1</name>
</gene>
<reference evidence="1 2" key="1">
    <citation type="journal article" date="2019" name="Sci. Rep.">
        <title>Orb-weaving spider Araneus ventricosus genome elucidates the spidroin gene catalogue.</title>
        <authorList>
            <person name="Kono N."/>
            <person name="Nakamura H."/>
            <person name="Ohtoshi R."/>
            <person name="Moran D.A.P."/>
            <person name="Shinohara A."/>
            <person name="Yoshida Y."/>
            <person name="Fujiwara M."/>
            <person name="Mori M."/>
            <person name="Tomita M."/>
            <person name="Arakawa K."/>
        </authorList>
    </citation>
    <scope>NUCLEOTIDE SEQUENCE [LARGE SCALE GENOMIC DNA]</scope>
</reference>
<dbReference type="Proteomes" id="UP000499080">
    <property type="component" value="Unassembled WGS sequence"/>
</dbReference>
<protein>
    <submittedName>
        <fullName evidence="1">Uncharacterized protein</fullName>
    </submittedName>
</protein>
<sequence length="129" mass="14316">MRPISVYCEEILRHLHVVVTGEMLPSQEPGVEHMVVAGSKIQTIHQDGQTPHVPTTVAPVVVCAAPHEGERCLENQCQARHIHASCFDYCLKSFMPSPSDEDLPDGYAAGSALRRWISSIPVYRNWPTV</sequence>
<evidence type="ECO:0000313" key="1">
    <source>
        <dbReference type="EMBL" id="GBN13852.1"/>
    </source>
</evidence>
<comment type="caution">
    <text evidence="1">The sequence shown here is derived from an EMBL/GenBank/DDBJ whole genome shotgun (WGS) entry which is preliminary data.</text>
</comment>
<proteinExistence type="predicted"/>
<accession>A0A4Y2LGW7</accession>
<dbReference type="EMBL" id="BGPR01005836">
    <property type="protein sequence ID" value="GBN13852.1"/>
    <property type="molecule type" value="Genomic_DNA"/>
</dbReference>
<dbReference type="AlphaFoldDB" id="A0A4Y2LGW7"/>
<keyword evidence="2" id="KW-1185">Reference proteome</keyword>